<dbReference type="PIRSF" id="PIRSF038971">
    <property type="entry name" value="PhnM"/>
    <property type="match status" value="1"/>
</dbReference>
<dbReference type="InterPro" id="IPR051781">
    <property type="entry name" value="Metallo-dep_Hydrolase"/>
</dbReference>
<dbReference type="InterPro" id="IPR011059">
    <property type="entry name" value="Metal-dep_hydrolase_composite"/>
</dbReference>
<dbReference type="InterPro" id="IPR006680">
    <property type="entry name" value="Amidohydro-rel"/>
</dbReference>
<gene>
    <name evidence="2" type="ORF">AACH10_07530</name>
</gene>
<dbReference type="GO" id="GO:0016787">
    <property type="term" value="F:hydrolase activity"/>
    <property type="evidence" value="ECO:0007669"/>
    <property type="project" value="UniProtKB-KW"/>
</dbReference>
<dbReference type="SUPFAM" id="SSF51338">
    <property type="entry name" value="Composite domain of metallo-dependent hydrolases"/>
    <property type="match status" value="1"/>
</dbReference>
<dbReference type="Pfam" id="PF01979">
    <property type="entry name" value="Amidohydro_1"/>
    <property type="match status" value="1"/>
</dbReference>
<dbReference type="PANTHER" id="PTHR43135:SF3">
    <property type="entry name" value="ALPHA-D-RIBOSE 1-METHYLPHOSPHONATE 5-TRIPHOSPHATE DIPHOSPHATASE"/>
    <property type="match status" value="1"/>
</dbReference>
<accession>A0ABU9CDX5</accession>
<dbReference type="EMBL" id="JBBUTH010000003">
    <property type="protein sequence ID" value="MEK8050084.1"/>
    <property type="molecule type" value="Genomic_DNA"/>
</dbReference>
<dbReference type="NCBIfam" id="NF011984">
    <property type="entry name" value="PRK15446.1-5"/>
    <property type="match status" value="1"/>
</dbReference>
<dbReference type="PANTHER" id="PTHR43135">
    <property type="entry name" value="ALPHA-D-RIBOSE 1-METHYLPHOSPHONATE 5-TRIPHOSPHATE DIPHOSPHATASE"/>
    <property type="match status" value="1"/>
</dbReference>
<protein>
    <submittedName>
        <fullName evidence="2">Alpha-D-ribose 1-methylphosphonate 5-triphosphate diphosphatase</fullName>
        <ecNumber evidence="2">3.6.1.63</ecNumber>
    </submittedName>
</protein>
<comment type="caution">
    <text evidence="2">The sequence shown here is derived from an EMBL/GenBank/DDBJ whole genome shotgun (WGS) entry which is preliminary data.</text>
</comment>
<evidence type="ECO:0000313" key="2">
    <source>
        <dbReference type="EMBL" id="MEK8050084.1"/>
    </source>
</evidence>
<dbReference type="NCBIfam" id="TIGR02318">
    <property type="entry name" value="phosphono_phnM"/>
    <property type="match status" value="1"/>
</dbReference>
<dbReference type="CDD" id="cd01306">
    <property type="entry name" value="PhnM"/>
    <property type="match status" value="1"/>
</dbReference>
<dbReference type="RefSeq" id="WP_341409751.1">
    <property type="nucleotide sequence ID" value="NZ_JBBUTH010000003.1"/>
</dbReference>
<evidence type="ECO:0000313" key="3">
    <source>
        <dbReference type="Proteomes" id="UP001365405"/>
    </source>
</evidence>
<dbReference type="NCBIfam" id="NF011990">
    <property type="entry name" value="PRK15446.2-6"/>
    <property type="match status" value="1"/>
</dbReference>
<keyword evidence="3" id="KW-1185">Reference proteome</keyword>
<dbReference type="Proteomes" id="UP001365405">
    <property type="component" value="Unassembled WGS sequence"/>
</dbReference>
<reference evidence="2 3" key="1">
    <citation type="submission" date="2024-04" db="EMBL/GenBank/DDBJ databases">
        <title>Novel species of the genus Ideonella isolated from streams.</title>
        <authorList>
            <person name="Lu H."/>
        </authorList>
    </citation>
    <scope>NUCLEOTIDE SEQUENCE [LARGE SCALE GENOMIC DNA]</scope>
    <source>
        <strain evidence="2 3">DXS22W</strain>
    </source>
</reference>
<feature type="domain" description="Amidohydrolase-related" evidence="1">
    <location>
        <begin position="240"/>
        <end position="379"/>
    </location>
</feature>
<dbReference type="Gene3D" id="3.20.20.140">
    <property type="entry name" value="Metal-dependent hydrolases"/>
    <property type="match status" value="2"/>
</dbReference>
<name>A0ABU9CDX5_9BURK</name>
<organism evidence="2 3">
    <name type="scientific">Pseudaquabacterium inlustre</name>
    <dbReference type="NCBI Taxonomy" id="2984192"/>
    <lineage>
        <taxon>Bacteria</taxon>
        <taxon>Pseudomonadati</taxon>
        <taxon>Pseudomonadota</taxon>
        <taxon>Betaproteobacteria</taxon>
        <taxon>Burkholderiales</taxon>
        <taxon>Sphaerotilaceae</taxon>
        <taxon>Pseudaquabacterium</taxon>
    </lineage>
</organism>
<dbReference type="InterPro" id="IPR032466">
    <property type="entry name" value="Metal_Hydrolase"/>
</dbReference>
<dbReference type="NCBIfam" id="NF011987">
    <property type="entry name" value="PRK15446.2-3"/>
    <property type="match status" value="1"/>
</dbReference>
<proteinExistence type="predicted"/>
<dbReference type="InterPro" id="IPR012696">
    <property type="entry name" value="PhnM"/>
</dbReference>
<keyword evidence="2" id="KW-0378">Hydrolase</keyword>
<dbReference type="SUPFAM" id="SSF51556">
    <property type="entry name" value="Metallo-dependent hydrolases"/>
    <property type="match status" value="1"/>
</dbReference>
<dbReference type="EC" id="3.6.1.63" evidence="2"/>
<sequence>MNPTVFTHARVVLGNEVLPEASVTVAEGRIVEVQPGRSQVPGAIDLHGDWLLPGLVEVHTDNLERHVMPRPKTTFPMRAAVQAHDAEIAAAGITTVLDAIGVGDPYGDGFRSRDQSALLQVLDALEQAQVLRSQHLIHVRCELPAANAQELFAPFAGHARLALISLMDHTPGQRQWTDIEQARTYYTGKKGWSYAQFDDEVRIAPQRQAAHAEPNRRWFADFARRHGVTLATHDDTTLAHVDEARQLGALMSEFPTTMAAARHAHAQGLSTIAGAPNVVRGGSHSGNVAAIDLARQGVLSGLSSDYVPGSLLQAAWVLHRDGGFSLPEAVRVVSRGPAQAAGLHDRGEIAPGLRADFVCVREVDAHPVVREVFVGGRRVA</sequence>
<dbReference type="Gene3D" id="2.30.40.10">
    <property type="entry name" value="Urease, subunit C, domain 1"/>
    <property type="match status" value="2"/>
</dbReference>
<evidence type="ECO:0000259" key="1">
    <source>
        <dbReference type="Pfam" id="PF01979"/>
    </source>
</evidence>